<protein>
    <submittedName>
        <fullName evidence="17">Penicillin-binding protein 2</fullName>
    </submittedName>
</protein>
<evidence type="ECO:0000256" key="1">
    <source>
        <dbReference type="ARBA" id="ARBA00004167"/>
    </source>
</evidence>
<keyword evidence="7 14" id="KW-0812">Transmembrane</keyword>
<evidence type="ECO:0000256" key="14">
    <source>
        <dbReference type="SAM" id="Phobius"/>
    </source>
</evidence>
<evidence type="ECO:0000256" key="12">
    <source>
        <dbReference type="ARBA" id="ARBA00023136"/>
    </source>
</evidence>
<dbReference type="GO" id="GO:0008360">
    <property type="term" value="P:regulation of cell shape"/>
    <property type="evidence" value="ECO:0007669"/>
    <property type="project" value="UniProtKB-KW"/>
</dbReference>
<evidence type="ECO:0000256" key="5">
    <source>
        <dbReference type="ARBA" id="ARBA00022519"/>
    </source>
</evidence>
<comment type="subcellular location">
    <subcellularLocation>
        <location evidence="2">Cell membrane</location>
    </subcellularLocation>
    <subcellularLocation>
        <location evidence="1">Membrane</location>
        <topology evidence="1">Single-pass membrane protein</topology>
    </subcellularLocation>
</comment>
<dbReference type="InterPro" id="IPR018247">
    <property type="entry name" value="EF_Hand_1_Ca_BS"/>
</dbReference>
<dbReference type="AlphaFoldDB" id="A0A1M7KC25"/>
<dbReference type="InterPro" id="IPR050515">
    <property type="entry name" value="Beta-lactam/transpept"/>
</dbReference>
<organism evidence="17 18">
    <name type="scientific">Caldanaerovirga acetigignens</name>
    <dbReference type="NCBI Taxonomy" id="447595"/>
    <lineage>
        <taxon>Bacteria</taxon>
        <taxon>Bacillati</taxon>
        <taxon>Bacillota</taxon>
        <taxon>Clostridia</taxon>
        <taxon>Thermosediminibacterales</taxon>
        <taxon>Thermosediminibacteraceae</taxon>
        <taxon>Caldanaerovirga</taxon>
    </lineage>
</organism>
<evidence type="ECO:0000256" key="10">
    <source>
        <dbReference type="ARBA" id="ARBA00022984"/>
    </source>
</evidence>
<dbReference type="Pfam" id="PF03717">
    <property type="entry name" value="PBP_dimer"/>
    <property type="match status" value="1"/>
</dbReference>
<accession>A0A1M7KC25</accession>
<dbReference type="RefSeq" id="WP_073256904.1">
    <property type="nucleotide sequence ID" value="NZ_FRCR01000008.1"/>
</dbReference>
<evidence type="ECO:0000259" key="15">
    <source>
        <dbReference type="Pfam" id="PF00905"/>
    </source>
</evidence>
<keyword evidence="11 14" id="KW-1133">Transmembrane helix</keyword>
<dbReference type="FunFam" id="3.40.710.10:FF:000024">
    <property type="entry name" value="Penicillin-binding protein 2"/>
    <property type="match status" value="1"/>
</dbReference>
<dbReference type="Proteomes" id="UP000184375">
    <property type="component" value="Unassembled WGS sequence"/>
</dbReference>
<keyword evidence="10" id="KW-0573">Peptidoglycan synthesis</keyword>
<dbReference type="GO" id="GO:0071972">
    <property type="term" value="F:peptidoglycan L,D-transpeptidase activity"/>
    <property type="evidence" value="ECO:0007669"/>
    <property type="project" value="TreeGrafter"/>
</dbReference>
<evidence type="ECO:0000313" key="18">
    <source>
        <dbReference type="Proteomes" id="UP000184375"/>
    </source>
</evidence>
<keyword evidence="8" id="KW-0378">Hydrolase</keyword>
<dbReference type="Pfam" id="PF00905">
    <property type="entry name" value="Transpeptidase"/>
    <property type="match status" value="1"/>
</dbReference>
<dbReference type="GO" id="GO:0005886">
    <property type="term" value="C:plasma membrane"/>
    <property type="evidence" value="ECO:0007669"/>
    <property type="project" value="UniProtKB-SubCell"/>
</dbReference>
<evidence type="ECO:0000256" key="6">
    <source>
        <dbReference type="ARBA" id="ARBA00022670"/>
    </source>
</evidence>
<keyword evidence="12 14" id="KW-0472">Membrane</keyword>
<comment type="similarity">
    <text evidence="3">Belongs to the transpeptidase family.</text>
</comment>
<evidence type="ECO:0000256" key="13">
    <source>
        <dbReference type="ARBA" id="ARBA00023316"/>
    </source>
</evidence>
<gene>
    <name evidence="17" type="ORF">SAMN05660826_01494</name>
</gene>
<keyword evidence="4" id="KW-1003">Cell membrane</keyword>
<dbReference type="InterPro" id="IPR005311">
    <property type="entry name" value="PBP_dimer"/>
</dbReference>
<keyword evidence="18" id="KW-1185">Reference proteome</keyword>
<evidence type="ECO:0000256" key="4">
    <source>
        <dbReference type="ARBA" id="ARBA00022475"/>
    </source>
</evidence>
<dbReference type="GO" id="GO:0071555">
    <property type="term" value="P:cell wall organization"/>
    <property type="evidence" value="ECO:0007669"/>
    <property type="project" value="UniProtKB-KW"/>
</dbReference>
<dbReference type="OrthoDB" id="9804124at2"/>
<keyword evidence="13" id="KW-0961">Cell wall biogenesis/degradation</keyword>
<dbReference type="Gene3D" id="3.40.710.10">
    <property type="entry name" value="DD-peptidase/beta-lactamase superfamily"/>
    <property type="match status" value="1"/>
</dbReference>
<dbReference type="GO" id="GO:0009002">
    <property type="term" value="F:serine-type D-Ala-D-Ala carboxypeptidase activity"/>
    <property type="evidence" value="ECO:0007669"/>
    <property type="project" value="InterPro"/>
</dbReference>
<evidence type="ECO:0000256" key="11">
    <source>
        <dbReference type="ARBA" id="ARBA00022989"/>
    </source>
</evidence>
<dbReference type="SUPFAM" id="SSF56519">
    <property type="entry name" value="Penicillin binding protein dimerisation domain"/>
    <property type="match status" value="1"/>
</dbReference>
<evidence type="ECO:0000256" key="2">
    <source>
        <dbReference type="ARBA" id="ARBA00004236"/>
    </source>
</evidence>
<feature type="transmembrane region" description="Helical" evidence="14">
    <location>
        <begin position="12"/>
        <end position="34"/>
    </location>
</feature>
<feature type="domain" description="Penicillin-binding protein dimerisation" evidence="16">
    <location>
        <begin position="53"/>
        <end position="299"/>
    </location>
</feature>
<dbReference type="Gene3D" id="3.90.1310.10">
    <property type="entry name" value="Penicillin-binding protein 2a (Domain 2)"/>
    <property type="match status" value="1"/>
</dbReference>
<reference evidence="18" key="1">
    <citation type="submission" date="2016-11" db="EMBL/GenBank/DDBJ databases">
        <authorList>
            <person name="Varghese N."/>
            <person name="Submissions S."/>
        </authorList>
    </citation>
    <scope>NUCLEOTIDE SEQUENCE [LARGE SCALE GENOMIC DNA]</scope>
    <source>
        <strain evidence="18">DSM 18802</strain>
    </source>
</reference>
<evidence type="ECO:0000313" key="17">
    <source>
        <dbReference type="EMBL" id="SHM62397.1"/>
    </source>
</evidence>
<dbReference type="EMBL" id="FRCR01000008">
    <property type="protein sequence ID" value="SHM62397.1"/>
    <property type="molecule type" value="Genomic_DNA"/>
</dbReference>
<proteinExistence type="inferred from homology"/>
<dbReference type="GO" id="GO:0009252">
    <property type="term" value="P:peptidoglycan biosynthetic process"/>
    <property type="evidence" value="ECO:0007669"/>
    <property type="project" value="UniProtKB-KW"/>
</dbReference>
<evidence type="ECO:0000256" key="8">
    <source>
        <dbReference type="ARBA" id="ARBA00022801"/>
    </source>
</evidence>
<dbReference type="NCBIfam" id="TIGR03423">
    <property type="entry name" value="pbp2_mrdA"/>
    <property type="match status" value="1"/>
</dbReference>
<evidence type="ECO:0000256" key="7">
    <source>
        <dbReference type="ARBA" id="ARBA00022692"/>
    </source>
</evidence>
<keyword evidence="5" id="KW-0997">Cell inner membrane</keyword>
<keyword evidence="9" id="KW-0133">Cell shape</keyword>
<dbReference type="Gene3D" id="1.10.10.1230">
    <property type="entry name" value="Penicillin-binding protein, N-terminal non-catalytic domain, head sub-domain"/>
    <property type="match status" value="1"/>
</dbReference>
<dbReference type="InterPro" id="IPR001460">
    <property type="entry name" value="PCN-bd_Tpept"/>
</dbReference>
<name>A0A1M7KC25_9FIRM</name>
<evidence type="ECO:0000256" key="9">
    <source>
        <dbReference type="ARBA" id="ARBA00022960"/>
    </source>
</evidence>
<dbReference type="GO" id="GO:0008658">
    <property type="term" value="F:penicillin binding"/>
    <property type="evidence" value="ECO:0007669"/>
    <property type="project" value="InterPro"/>
</dbReference>
<dbReference type="InterPro" id="IPR017790">
    <property type="entry name" value="Penicillin-binding_protein_2"/>
</dbReference>
<dbReference type="InterPro" id="IPR012338">
    <property type="entry name" value="Beta-lactam/transpept-like"/>
</dbReference>
<dbReference type="PANTHER" id="PTHR30627">
    <property type="entry name" value="PEPTIDOGLYCAN D,D-TRANSPEPTIDASE"/>
    <property type="match status" value="1"/>
</dbReference>
<evidence type="ECO:0000259" key="16">
    <source>
        <dbReference type="Pfam" id="PF03717"/>
    </source>
</evidence>
<sequence>MDVKKMEKRLHIFTWIAVGVFLFLSIGLFMLQIIHGAEYEKLAQENRIRIVPVTAPRGVFKDRNGKELVNSKPSYTVSYMNVNSTPEEQEKVFKVLSEILKIPEITQIVKEKYTVGENGEIVLEKLPLYDVNGDGKVGAGDIEVIDERTQKGVGIKSIEASTGKVILDAPKDATVLVSYSYHTLKNKIRDLGYKKYMPVRLKTNVDMETVAKIEERRLPGVYIEVEPIRNYVYGSLAAHVFGYVGEINQEELKALRDKGYRLGDLVGKMGLEKVLEPYLKGEDGGRQVEVTATGKPIRTLGEKPATPGATVNLTLDLKLQQVAEKALEEQLKKLQTNKRNPLPNAKRGAVVVLNVKTGEVLAMASYPSFDPNMFARGITQKEWESLANNPLRPMVNIAISEVYPPGSVFKMVTATAALEEKVTDENEKIRDPGVYWTIAPKKDWKPGGHGIVDIVKAIAESCNIYFYEMGRRLGIDTIEKYARMYGLGKQTGIELPGEKSGNVASREYKQKAFNRAEDKIWYPAETLDAAIGQGYHQYTPLQIATYISAIANEGYWMKPYLVKSIVDSKGNVIYERKPEVAGKVQVSKKTFEIIKRGMRGVVLPGGTAYSVFSDFPIAIGAKTGTAQWDVKKTPHGWFVAFAPFDDPEVAVVVFIEQAGSGGTTGGPVAKAVLSAYFNLDLGQEEKDGSGENSGVRVVE</sequence>
<feature type="domain" description="Penicillin-binding protein transpeptidase" evidence="15">
    <location>
        <begin position="348"/>
        <end position="673"/>
    </location>
</feature>
<dbReference type="PROSITE" id="PS00018">
    <property type="entry name" value="EF_HAND_1"/>
    <property type="match status" value="1"/>
</dbReference>
<dbReference type="PANTHER" id="PTHR30627:SF2">
    <property type="entry name" value="PEPTIDOGLYCAN D,D-TRANSPEPTIDASE MRDA"/>
    <property type="match status" value="1"/>
</dbReference>
<dbReference type="InterPro" id="IPR036138">
    <property type="entry name" value="PBP_dimer_sf"/>
</dbReference>
<dbReference type="GO" id="GO:0006508">
    <property type="term" value="P:proteolysis"/>
    <property type="evidence" value="ECO:0007669"/>
    <property type="project" value="UniProtKB-KW"/>
</dbReference>
<dbReference type="SUPFAM" id="SSF56601">
    <property type="entry name" value="beta-lactamase/transpeptidase-like"/>
    <property type="match status" value="1"/>
</dbReference>
<keyword evidence="6" id="KW-0645">Protease</keyword>
<dbReference type="STRING" id="447595.SAMN05660826_01494"/>
<evidence type="ECO:0000256" key="3">
    <source>
        <dbReference type="ARBA" id="ARBA00007171"/>
    </source>
</evidence>